<evidence type="ECO:0000313" key="3">
    <source>
        <dbReference type="Proteomes" id="UP000618795"/>
    </source>
</evidence>
<gene>
    <name evidence="2" type="ORF">GCM10010260_47200</name>
</gene>
<dbReference type="AlphaFoldDB" id="A0A918MBY3"/>
<evidence type="ECO:0000256" key="1">
    <source>
        <dbReference type="SAM" id="MobiDB-lite"/>
    </source>
</evidence>
<dbReference type="EMBL" id="BMTD01000010">
    <property type="protein sequence ID" value="GGV04641.1"/>
    <property type="molecule type" value="Genomic_DNA"/>
</dbReference>
<feature type="region of interest" description="Disordered" evidence="1">
    <location>
        <begin position="160"/>
        <end position="183"/>
    </location>
</feature>
<feature type="region of interest" description="Disordered" evidence="1">
    <location>
        <begin position="1"/>
        <end position="34"/>
    </location>
</feature>
<dbReference type="RefSeq" id="WP_191875499.1">
    <property type="nucleotide sequence ID" value="NZ_BMTD01000010.1"/>
</dbReference>
<organism evidence="2 3">
    <name type="scientific">Streptomyces filipinensis</name>
    <dbReference type="NCBI Taxonomy" id="66887"/>
    <lineage>
        <taxon>Bacteria</taxon>
        <taxon>Bacillati</taxon>
        <taxon>Actinomycetota</taxon>
        <taxon>Actinomycetes</taxon>
        <taxon>Kitasatosporales</taxon>
        <taxon>Streptomycetaceae</taxon>
        <taxon>Streptomyces</taxon>
    </lineage>
</organism>
<reference evidence="2" key="1">
    <citation type="journal article" date="2014" name="Int. J. Syst. Evol. Microbiol.">
        <title>Complete genome sequence of Corynebacterium casei LMG S-19264T (=DSM 44701T), isolated from a smear-ripened cheese.</title>
        <authorList>
            <consortium name="US DOE Joint Genome Institute (JGI-PGF)"/>
            <person name="Walter F."/>
            <person name="Albersmeier A."/>
            <person name="Kalinowski J."/>
            <person name="Ruckert C."/>
        </authorList>
    </citation>
    <scope>NUCLEOTIDE SEQUENCE</scope>
    <source>
        <strain evidence="2">JCM 4369</strain>
    </source>
</reference>
<proteinExistence type="predicted"/>
<dbReference type="Proteomes" id="UP000618795">
    <property type="component" value="Unassembled WGS sequence"/>
</dbReference>
<keyword evidence="3" id="KW-1185">Reference proteome</keyword>
<name>A0A918MBY3_9ACTN</name>
<evidence type="ECO:0000313" key="2">
    <source>
        <dbReference type="EMBL" id="GGV04641.1"/>
    </source>
</evidence>
<reference evidence="2" key="2">
    <citation type="submission" date="2020-09" db="EMBL/GenBank/DDBJ databases">
        <authorList>
            <person name="Sun Q."/>
            <person name="Ohkuma M."/>
        </authorList>
    </citation>
    <scope>NUCLEOTIDE SEQUENCE</scope>
    <source>
        <strain evidence="2">JCM 4369</strain>
    </source>
</reference>
<protein>
    <submittedName>
        <fullName evidence="2">Uncharacterized protein</fullName>
    </submittedName>
</protein>
<accession>A0A918MBY3</accession>
<sequence length="183" mass="19955">MTKAPSPGFQPTHVVPRRGMPAWESPDPARPTVPLDPLLPVELVERRGDWGYVRCSNGWGAWVDGRRLVAVPDDPPAGDGPDGTADPRPLLARAEQALADYRSAVEELAAGALDGEDFEDRTRDLRIGVVVDGESMWLYDPEEGRWVYGDGRRLTTYATDRAVTGEGDTGHAPTRLVAPEGER</sequence>
<comment type="caution">
    <text evidence="2">The sequence shown here is derived from an EMBL/GenBank/DDBJ whole genome shotgun (WGS) entry which is preliminary data.</text>
</comment>